<accession>A0AAN9BHT3</accession>
<protein>
    <submittedName>
        <fullName evidence="2">Uncharacterized protein</fullName>
    </submittedName>
</protein>
<evidence type="ECO:0000313" key="3">
    <source>
        <dbReference type="Proteomes" id="UP001374579"/>
    </source>
</evidence>
<name>A0AAN9BHT3_9CAEN</name>
<dbReference type="Proteomes" id="UP001374579">
    <property type="component" value="Unassembled WGS sequence"/>
</dbReference>
<evidence type="ECO:0000256" key="1">
    <source>
        <dbReference type="SAM" id="MobiDB-lite"/>
    </source>
</evidence>
<gene>
    <name evidence="2" type="ORF">V1264_017021</name>
</gene>
<dbReference type="EMBL" id="JBAMIC010000007">
    <property type="protein sequence ID" value="KAK7105672.1"/>
    <property type="molecule type" value="Genomic_DNA"/>
</dbReference>
<organism evidence="2 3">
    <name type="scientific">Littorina saxatilis</name>
    <dbReference type="NCBI Taxonomy" id="31220"/>
    <lineage>
        <taxon>Eukaryota</taxon>
        <taxon>Metazoa</taxon>
        <taxon>Spiralia</taxon>
        <taxon>Lophotrochozoa</taxon>
        <taxon>Mollusca</taxon>
        <taxon>Gastropoda</taxon>
        <taxon>Caenogastropoda</taxon>
        <taxon>Littorinimorpha</taxon>
        <taxon>Littorinoidea</taxon>
        <taxon>Littorinidae</taxon>
        <taxon>Littorina</taxon>
    </lineage>
</organism>
<proteinExistence type="predicted"/>
<feature type="compositionally biased region" description="Basic and acidic residues" evidence="1">
    <location>
        <begin position="230"/>
        <end position="241"/>
    </location>
</feature>
<sequence>MAEDHDHIIGKEFQAFWKAGLQGRDYLEESAVVCYLDLDLENTTLTRVFYRSPEQGSERAEDDMIDWFYEEQLIQKFDIIDVKLYMNYSPLRLTVDGLQKVANNLKDMGKEVKMTLKFVELYQTGDDEEDAEENREGLRDLEKYGVLVDVVEARDWMVLLQTLTQKAAKKKQAEVNEVSRDHLRHILKDPRHQETSTDSFYMTSEAASMTDLKVMAEAEMMTEPCEEEEKEKHSSSSDDDD</sequence>
<feature type="region of interest" description="Disordered" evidence="1">
    <location>
        <begin position="220"/>
        <end position="241"/>
    </location>
</feature>
<dbReference type="Gene3D" id="3.40.140.10">
    <property type="entry name" value="Cytidine Deaminase, domain 2"/>
    <property type="match status" value="1"/>
</dbReference>
<evidence type="ECO:0000313" key="2">
    <source>
        <dbReference type="EMBL" id="KAK7105672.1"/>
    </source>
</evidence>
<dbReference type="Pfam" id="PF18778">
    <property type="entry name" value="NAD1"/>
    <property type="match status" value="1"/>
</dbReference>
<reference evidence="2 3" key="1">
    <citation type="submission" date="2024-02" db="EMBL/GenBank/DDBJ databases">
        <title>Chromosome-scale genome assembly of the rough periwinkle Littorina saxatilis.</title>
        <authorList>
            <person name="De Jode A."/>
            <person name="Faria R."/>
            <person name="Formenti G."/>
            <person name="Sims Y."/>
            <person name="Smith T.P."/>
            <person name="Tracey A."/>
            <person name="Wood J.M.D."/>
            <person name="Zagrodzka Z.B."/>
            <person name="Johannesson K."/>
            <person name="Butlin R.K."/>
            <person name="Leder E.H."/>
        </authorList>
    </citation>
    <scope>NUCLEOTIDE SEQUENCE [LARGE SCALE GENOMIC DNA]</scope>
    <source>
        <strain evidence="2">Snail1</strain>
        <tissue evidence="2">Muscle</tissue>
    </source>
</reference>
<comment type="caution">
    <text evidence="2">The sequence shown here is derived from an EMBL/GenBank/DDBJ whole genome shotgun (WGS) entry which is preliminary data.</text>
</comment>
<dbReference type="AlphaFoldDB" id="A0AAN9BHT3"/>
<keyword evidence="3" id="KW-1185">Reference proteome</keyword>